<feature type="coiled-coil region" evidence="1">
    <location>
        <begin position="27"/>
        <end position="54"/>
    </location>
</feature>
<evidence type="ECO:0008006" key="4">
    <source>
        <dbReference type="Google" id="ProtNLM"/>
    </source>
</evidence>
<evidence type="ECO:0000313" key="2">
    <source>
        <dbReference type="EMBL" id="MEX6688049.1"/>
    </source>
</evidence>
<keyword evidence="3" id="KW-1185">Reference proteome</keyword>
<evidence type="ECO:0000313" key="3">
    <source>
        <dbReference type="Proteomes" id="UP001560573"/>
    </source>
</evidence>
<accession>A0ABV3ZFS8</accession>
<gene>
    <name evidence="2" type="ORF">QTN47_11120</name>
</gene>
<keyword evidence="1" id="KW-0175">Coiled coil</keyword>
<protein>
    <recommendedName>
        <fullName evidence="4">Tetratricopeptide repeat protein</fullName>
    </recommendedName>
</protein>
<name>A0ABV3ZFS8_9BACT</name>
<sequence length="433" mass="49001">MKKIFLSVVFAGFGLLAFSQDYSKVALLNQTKKYEDAKKEVDALATNKKSADKAETFYWISTVYGSLYADNALSSKYPEALDVSYKAYAKYKELEPDLKIMKQYGASPVASLYAKSFDNGKTFFQGSKWDSAFKYFKVAEEMGDFINKNGFSANKSAIDTFTVLYTGYAAQNAGKMGDAVGYYEKLAALKIGGKDFMDMYRYMLDYYSNNKQTDKFTATLAQAKELYPDQAAVWNQVEMGNMSSSSSLTQIMDKYKKESGEGKLTTADQYLGYADMLATTDKEQLKSLDSAQQIEIKQLAADAFSKAFEKDANGVYAYNAGVMYYSQFNTLDEKFYDYKGEGADLKAKRDAILAQQVPLADKSIEWLEKSYEILKAKTERSKTEATCLNRSVDNLANLYGWKRDRARGRDVKAYDQYDAKFTKFDAEHDKYKQ</sequence>
<evidence type="ECO:0000256" key="1">
    <source>
        <dbReference type="SAM" id="Coils"/>
    </source>
</evidence>
<proteinExistence type="predicted"/>
<organism evidence="2 3">
    <name type="scientific">Danxiaibacter flavus</name>
    <dbReference type="NCBI Taxonomy" id="3049108"/>
    <lineage>
        <taxon>Bacteria</taxon>
        <taxon>Pseudomonadati</taxon>
        <taxon>Bacteroidota</taxon>
        <taxon>Chitinophagia</taxon>
        <taxon>Chitinophagales</taxon>
        <taxon>Chitinophagaceae</taxon>
        <taxon>Danxiaibacter</taxon>
    </lineage>
</organism>
<reference evidence="2 3" key="1">
    <citation type="submission" date="2023-07" db="EMBL/GenBank/DDBJ databases">
        <authorList>
            <person name="Lian W.-H."/>
        </authorList>
    </citation>
    <scope>NUCLEOTIDE SEQUENCE [LARGE SCALE GENOMIC DNA]</scope>
    <source>
        <strain evidence="2 3">SYSU DXS3180</strain>
    </source>
</reference>
<comment type="caution">
    <text evidence="2">The sequence shown here is derived from an EMBL/GenBank/DDBJ whole genome shotgun (WGS) entry which is preliminary data.</text>
</comment>
<dbReference type="EMBL" id="JAULBC010000003">
    <property type="protein sequence ID" value="MEX6688049.1"/>
    <property type="molecule type" value="Genomic_DNA"/>
</dbReference>
<dbReference type="Proteomes" id="UP001560573">
    <property type="component" value="Unassembled WGS sequence"/>
</dbReference>
<dbReference type="RefSeq" id="WP_369329456.1">
    <property type="nucleotide sequence ID" value="NZ_JAULBC010000003.1"/>
</dbReference>